<proteinExistence type="predicted"/>
<evidence type="ECO:0000313" key="3">
    <source>
        <dbReference type="Proteomes" id="UP001156441"/>
    </source>
</evidence>
<evidence type="ECO:0000313" key="2">
    <source>
        <dbReference type="EMBL" id="MCT2587298.1"/>
    </source>
</evidence>
<keyword evidence="1" id="KW-0472">Membrane</keyword>
<dbReference type="RefSeq" id="WP_260195175.1">
    <property type="nucleotide sequence ID" value="NZ_JAFFZE010000024.1"/>
</dbReference>
<feature type="transmembrane region" description="Helical" evidence="1">
    <location>
        <begin position="58"/>
        <end position="83"/>
    </location>
</feature>
<name>A0ABT2JHS8_9PSEU</name>
<accession>A0ABT2JHS8</accession>
<evidence type="ECO:0000256" key="1">
    <source>
        <dbReference type="SAM" id="Phobius"/>
    </source>
</evidence>
<feature type="transmembrane region" description="Helical" evidence="1">
    <location>
        <begin position="23"/>
        <end position="43"/>
    </location>
</feature>
<keyword evidence="1" id="KW-0812">Transmembrane</keyword>
<reference evidence="2 3" key="1">
    <citation type="submission" date="2021-02" db="EMBL/GenBank/DDBJ databases">
        <title>Actinophytocola xerophila sp. nov., isolated from soil of cotton cropping field.</title>
        <authorList>
            <person name="Huang R."/>
            <person name="Chen X."/>
            <person name="Ge X."/>
            <person name="Liu W."/>
        </authorList>
    </citation>
    <scope>NUCLEOTIDE SEQUENCE [LARGE SCALE GENOMIC DNA]</scope>
    <source>
        <strain evidence="2 3">S1-96</strain>
    </source>
</reference>
<dbReference type="EMBL" id="JAFFZE010000024">
    <property type="protein sequence ID" value="MCT2587298.1"/>
    <property type="molecule type" value="Genomic_DNA"/>
</dbReference>
<gene>
    <name evidence="2" type="ORF">JT362_29660</name>
</gene>
<evidence type="ECO:0008006" key="4">
    <source>
        <dbReference type="Google" id="ProtNLM"/>
    </source>
</evidence>
<sequence length="167" mass="17750">MVTDLGALVGTYPTNYRRRMTGAVVLLLAGVVLTPLATVLLVATDERAGKVATTGDPLLLPIVLLAFGAGLLLMGVAIGVWALRSRGEVFRLHEHGLVHDRTGTSRTIRWTDLDDVVVNQGRDNALARWAGGDVSCVLKVRGGANATITGLTENAGELVARVRRTQE</sequence>
<keyword evidence="1" id="KW-1133">Transmembrane helix</keyword>
<comment type="caution">
    <text evidence="2">The sequence shown here is derived from an EMBL/GenBank/DDBJ whole genome shotgun (WGS) entry which is preliminary data.</text>
</comment>
<dbReference type="Proteomes" id="UP001156441">
    <property type="component" value="Unassembled WGS sequence"/>
</dbReference>
<organism evidence="2 3">
    <name type="scientific">Actinophytocola gossypii</name>
    <dbReference type="NCBI Taxonomy" id="2812003"/>
    <lineage>
        <taxon>Bacteria</taxon>
        <taxon>Bacillati</taxon>
        <taxon>Actinomycetota</taxon>
        <taxon>Actinomycetes</taxon>
        <taxon>Pseudonocardiales</taxon>
        <taxon>Pseudonocardiaceae</taxon>
    </lineage>
</organism>
<keyword evidence="3" id="KW-1185">Reference proteome</keyword>
<protein>
    <recommendedName>
        <fullName evidence="4">PH domain-containing protein</fullName>
    </recommendedName>
</protein>